<dbReference type="EMBL" id="BJFL01000003">
    <property type="protein sequence ID" value="GDY29530.1"/>
    <property type="molecule type" value="Genomic_DNA"/>
</dbReference>
<gene>
    <name evidence="1" type="ORF">GTS_11630</name>
</gene>
<dbReference type="Proteomes" id="UP000298860">
    <property type="component" value="Unassembled WGS sequence"/>
</dbReference>
<name>A0A4D4J339_9PSEU</name>
<organism evidence="1 2">
    <name type="scientific">Gandjariella thermophila</name>
    <dbReference type="NCBI Taxonomy" id="1931992"/>
    <lineage>
        <taxon>Bacteria</taxon>
        <taxon>Bacillati</taxon>
        <taxon>Actinomycetota</taxon>
        <taxon>Actinomycetes</taxon>
        <taxon>Pseudonocardiales</taxon>
        <taxon>Pseudonocardiaceae</taxon>
        <taxon>Gandjariella</taxon>
    </lineage>
</organism>
<accession>A0A4D4J339</accession>
<evidence type="ECO:0000313" key="1">
    <source>
        <dbReference type="EMBL" id="GDY29530.1"/>
    </source>
</evidence>
<comment type="caution">
    <text evidence="1">The sequence shown here is derived from an EMBL/GenBank/DDBJ whole genome shotgun (WGS) entry which is preliminary data.</text>
</comment>
<sequence>MIVSCRGTEATTERAVLLEEPRSAGWGGAHPRTGPLDRVASRARERECDHSHIVANQRSIILGRRYVAWVVLEEGGGSEA</sequence>
<dbReference type="AlphaFoldDB" id="A0A4D4J339"/>
<evidence type="ECO:0000313" key="2">
    <source>
        <dbReference type="Proteomes" id="UP000298860"/>
    </source>
</evidence>
<keyword evidence="2" id="KW-1185">Reference proteome</keyword>
<proteinExistence type="predicted"/>
<protein>
    <submittedName>
        <fullName evidence="1">Uncharacterized protein</fullName>
    </submittedName>
</protein>
<reference evidence="2" key="1">
    <citation type="submission" date="2019-04" db="EMBL/GenBank/DDBJ databases">
        <title>Draft genome sequence of Pseudonocardiaceae bacterium SL3-2-4.</title>
        <authorList>
            <person name="Ningsih F."/>
            <person name="Yokota A."/>
            <person name="Sakai Y."/>
            <person name="Nanatani K."/>
            <person name="Yabe S."/>
            <person name="Oetari A."/>
            <person name="Sjamsuridzal W."/>
        </authorList>
    </citation>
    <scope>NUCLEOTIDE SEQUENCE [LARGE SCALE GENOMIC DNA]</scope>
    <source>
        <strain evidence="2">SL3-2-4</strain>
    </source>
</reference>